<evidence type="ECO:0000313" key="2">
    <source>
        <dbReference type="EMBL" id="CCC49081.1"/>
    </source>
</evidence>
<evidence type="ECO:0000256" key="1">
    <source>
        <dbReference type="SAM" id="MobiDB-lite"/>
    </source>
</evidence>
<dbReference type="AlphaFoldDB" id="G0TYN4"/>
<reference evidence="2" key="1">
    <citation type="journal article" date="2012" name="Proc. Natl. Acad. Sci. U.S.A.">
        <title>Antigenic diversity is generated by distinct evolutionary mechanisms in African trypanosome species.</title>
        <authorList>
            <person name="Jackson A.P."/>
            <person name="Berry A."/>
            <person name="Aslett M."/>
            <person name="Allison H.C."/>
            <person name="Burton P."/>
            <person name="Vavrova-Anderson J."/>
            <person name="Brown R."/>
            <person name="Browne H."/>
            <person name="Corton N."/>
            <person name="Hauser H."/>
            <person name="Gamble J."/>
            <person name="Gilderthorp R."/>
            <person name="Marcello L."/>
            <person name="McQuillan J."/>
            <person name="Otto T.D."/>
            <person name="Quail M.A."/>
            <person name="Sanders M.J."/>
            <person name="van Tonder A."/>
            <person name="Ginger M.L."/>
            <person name="Field M.C."/>
            <person name="Barry J.D."/>
            <person name="Hertz-Fowler C."/>
            <person name="Berriman M."/>
        </authorList>
    </citation>
    <scope>NUCLEOTIDE SEQUENCE</scope>
    <source>
        <strain evidence="2">Y486</strain>
    </source>
</reference>
<protein>
    <submittedName>
        <fullName evidence="2">Uncharacterized protein</fullName>
    </submittedName>
</protein>
<proteinExistence type="predicted"/>
<feature type="region of interest" description="Disordered" evidence="1">
    <location>
        <begin position="71"/>
        <end position="91"/>
    </location>
</feature>
<feature type="region of interest" description="Disordered" evidence="1">
    <location>
        <begin position="130"/>
        <end position="294"/>
    </location>
</feature>
<organism evidence="2">
    <name type="scientific">Trypanosoma vivax (strain Y486)</name>
    <dbReference type="NCBI Taxonomy" id="1055687"/>
    <lineage>
        <taxon>Eukaryota</taxon>
        <taxon>Discoba</taxon>
        <taxon>Euglenozoa</taxon>
        <taxon>Kinetoplastea</taxon>
        <taxon>Metakinetoplastina</taxon>
        <taxon>Trypanosomatida</taxon>
        <taxon>Trypanosomatidae</taxon>
        <taxon>Trypanosoma</taxon>
        <taxon>Duttonella</taxon>
    </lineage>
</organism>
<name>G0TYN4_TRYVY</name>
<gene>
    <name evidence="2" type="ORF">TVY486_0704145</name>
</gene>
<sequence>MDLDSFLDSKLKKLAGGKKKTKSGGANGQVFEKELFSGLDGVEISSTSTGTMKKDADATPVHPVVTVVTDASAAGGGGSASHADERDSSEAAVQVVKTSWRKAKGWDDVKVSSGSVEDLFAKAAEKEKNKKFVARGKAEATGSLTRKEVHSGVDFPTLEEIAEEADIGKKKKKQPTSSATTESLNLDEESGSKTAAEVCGTSSAKSEDLKDPTPTDRPASGVYRPPGASTEAQPSAGAYKPPTDRPASGVYRPPGASTEAQPSAGAYKPPTDKPASGVYRPPAASTGAQPSAGA</sequence>
<feature type="compositionally biased region" description="Polar residues" evidence="1">
    <location>
        <begin position="175"/>
        <end position="184"/>
    </location>
</feature>
<dbReference type="EMBL" id="HE573023">
    <property type="protein sequence ID" value="CCC49081.1"/>
    <property type="molecule type" value="Genomic_DNA"/>
</dbReference>
<accession>G0TYN4</accession>
<feature type="non-terminal residue" evidence="2">
    <location>
        <position position="294"/>
    </location>
</feature>
<feature type="compositionally biased region" description="Basic and acidic residues" evidence="1">
    <location>
        <begin position="205"/>
        <end position="214"/>
    </location>
</feature>